<reference evidence="2" key="2">
    <citation type="submission" date="2020-09" db="EMBL/GenBank/DDBJ databases">
        <authorList>
            <person name="Sun Q."/>
            <person name="Ohkuma M."/>
        </authorList>
    </citation>
    <scope>NUCLEOTIDE SEQUENCE</scope>
    <source>
        <strain evidence="2">JCM 1480</strain>
    </source>
</reference>
<dbReference type="GO" id="GO:0003676">
    <property type="term" value="F:nucleic acid binding"/>
    <property type="evidence" value="ECO:0007669"/>
    <property type="project" value="InterPro"/>
</dbReference>
<organism evidence="2 3">
    <name type="scientific">Curtobacterium luteum</name>
    <dbReference type="NCBI Taxonomy" id="33881"/>
    <lineage>
        <taxon>Bacteria</taxon>
        <taxon>Bacillati</taxon>
        <taxon>Actinomycetota</taxon>
        <taxon>Actinomycetes</taxon>
        <taxon>Micrococcales</taxon>
        <taxon>Microbacteriaceae</taxon>
        <taxon>Curtobacterium</taxon>
    </lineage>
</organism>
<dbReference type="SMART" id="SM00357">
    <property type="entry name" value="CSP"/>
    <property type="match status" value="1"/>
</dbReference>
<protein>
    <recommendedName>
        <fullName evidence="1">CSD domain-containing protein</fullName>
    </recommendedName>
</protein>
<name>A0A8H9GEB0_9MICO</name>
<dbReference type="Gene3D" id="2.40.50.140">
    <property type="entry name" value="Nucleic acid-binding proteins"/>
    <property type="match status" value="1"/>
</dbReference>
<evidence type="ECO:0000259" key="1">
    <source>
        <dbReference type="PROSITE" id="PS51857"/>
    </source>
</evidence>
<dbReference type="AlphaFoldDB" id="A0A8H9GEB0"/>
<dbReference type="PROSITE" id="PS51857">
    <property type="entry name" value="CSD_2"/>
    <property type="match status" value="1"/>
</dbReference>
<reference evidence="2" key="1">
    <citation type="journal article" date="2014" name="Int. J. Syst. Evol. Microbiol.">
        <title>Complete genome sequence of Corynebacterium casei LMG S-19264T (=DSM 44701T), isolated from a smear-ripened cheese.</title>
        <authorList>
            <consortium name="US DOE Joint Genome Institute (JGI-PGF)"/>
            <person name="Walter F."/>
            <person name="Albersmeier A."/>
            <person name="Kalinowski J."/>
            <person name="Ruckert C."/>
        </authorList>
    </citation>
    <scope>NUCLEOTIDE SEQUENCE</scope>
    <source>
        <strain evidence="2">JCM 1480</strain>
    </source>
</reference>
<accession>A0A8H9GEB0</accession>
<dbReference type="PRINTS" id="PR00050">
    <property type="entry name" value="COLDSHOCK"/>
</dbReference>
<dbReference type="RefSeq" id="WP_175327549.1">
    <property type="nucleotide sequence ID" value="NZ_JABMCD010000051.1"/>
</dbReference>
<comment type="caution">
    <text evidence="2">The sequence shown here is derived from an EMBL/GenBank/DDBJ whole genome shotgun (WGS) entry which is preliminary data.</text>
</comment>
<dbReference type="InterPro" id="IPR011129">
    <property type="entry name" value="CSD"/>
</dbReference>
<dbReference type="SUPFAM" id="SSF50249">
    <property type="entry name" value="Nucleic acid-binding proteins"/>
    <property type="match status" value="1"/>
</dbReference>
<dbReference type="EMBL" id="BMOI01000016">
    <property type="protein sequence ID" value="GGL10378.1"/>
    <property type="molecule type" value="Genomic_DNA"/>
</dbReference>
<feature type="domain" description="CSD" evidence="1">
    <location>
        <begin position="37"/>
        <end position="107"/>
    </location>
</feature>
<sequence>MLASKSSLPSAVAGLGGRARARREWDVYTQYSAIVQIVDGVCVWWSEDEGWGALRSEALESDVFVHFSELTGPGFLSLRPGQTVRFEVEPYPAGQDGYFFRAHSVTII</sequence>
<dbReference type="Proteomes" id="UP000648535">
    <property type="component" value="Unassembled WGS sequence"/>
</dbReference>
<dbReference type="InterPro" id="IPR002059">
    <property type="entry name" value="CSP_DNA-bd"/>
</dbReference>
<dbReference type="InterPro" id="IPR012340">
    <property type="entry name" value="NA-bd_OB-fold"/>
</dbReference>
<evidence type="ECO:0000313" key="2">
    <source>
        <dbReference type="EMBL" id="GGL10378.1"/>
    </source>
</evidence>
<gene>
    <name evidence="2" type="ORF">GCM10009769_30560</name>
</gene>
<dbReference type="Pfam" id="PF00313">
    <property type="entry name" value="CSD"/>
    <property type="match status" value="1"/>
</dbReference>
<evidence type="ECO:0000313" key="3">
    <source>
        <dbReference type="Proteomes" id="UP000648535"/>
    </source>
</evidence>
<proteinExistence type="predicted"/>